<gene>
    <name evidence="1" type="ORF">PENTCL1PPCAC_2251</name>
</gene>
<accession>A0AAV5SB81</accession>
<protein>
    <submittedName>
        <fullName evidence="1">Uncharacterized protein</fullName>
    </submittedName>
</protein>
<keyword evidence="2" id="KW-1185">Reference proteome</keyword>
<reference evidence="1" key="1">
    <citation type="submission" date="2023-10" db="EMBL/GenBank/DDBJ databases">
        <title>Genome assembly of Pristionchus species.</title>
        <authorList>
            <person name="Yoshida K."/>
            <person name="Sommer R.J."/>
        </authorList>
    </citation>
    <scope>NUCLEOTIDE SEQUENCE</scope>
    <source>
        <strain evidence="1">RS0144</strain>
    </source>
</reference>
<dbReference type="AlphaFoldDB" id="A0AAV5SB81"/>
<evidence type="ECO:0000313" key="1">
    <source>
        <dbReference type="EMBL" id="GMS80075.1"/>
    </source>
</evidence>
<name>A0AAV5SB81_9BILA</name>
<dbReference type="EMBL" id="BTSX01000001">
    <property type="protein sequence ID" value="GMS80075.1"/>
    <property type="molecule type" value="Genomic_DNA"/>
</dbReference>
<comment type="caution">
    <text evidence="1">The sequence shown here is derived from an EMBL/GenBank/DDBJ whole genome shotgun (WGS) entry which is preliminary data.</text>
</comment>
<proteinExistence type="predicted"/>
<evidence type="ECO:0000313" key="2">
    <source>
        <dbReference type="Proteomes" id="UP001432027"/>
    </source>
</evidence>
<feature type="non-terminal residue" evidence="1">
    <location>
        <position position="1"/>
    </location>
</feature>
<organism evidence="1 2">
    <name type="scientific">Pristionchus entomophagus</name>
    <dbReference type="NCBI Taxonomy" id="358040"/>
    <lineage>
        <taxon>Eukaryota</taxon>
        <taxon>Metazoa</taxon>
        <taxon>Ecdysozoa</taxon>
        <taxon>Nematoda</taxon>
        <taxon>Chromadorea</taxon>
        <taxon>Rhabditida</taxon>
        <taxon>Rhabditina</taxon>
        <taxon>Diplogasteromorpha</taxon>
        <taxon>Diplogasteroidea</taxon>
        <taxon>Neodiplogasteridae</taxon>
        <taxon>Pristionchus</taxon>
    </lineage>
</organism>
<sequence length="88" mass="10006">HIIEDVNPLSSFRSLSSHIVHFEVYALDDEVDLYYSSGRSSTEENILWSGFISTKRYTIDIFEEMYGAIRKLEVGPVVVASLYSLVCP</sequence>
<dbReference type="Proteomes" id="UP001432027">
    <property type="component" value="Unassembled WGS sequence"/>
</dbReference>